<reference evidence="2" key="1">
    <citation type="submission" date="2021-06" db="EMBL/GenBank/DDBJ databases">
        <authorList>
            <person name="Kallberg Y."/>
            <person name="Tangrot J."/>
            <person name="Rosling A."/>
        </authorList>
    </citation>
    <scope>NUCLEOTIDE SEQUENCE</scope>
    <source>
        <strain evidence="2">FL966</strain>
    </source>
</reference>
<dbReference type="Proteomes" id="UP000789759">
    <property type="component" value="Unassembled WGS sequence"/>
</dbReference>
<sequence length="395" mass="46646">MHNSLCHNKFETQWNALINKYPDCKNYFIRTLYSCKSSWASYVINRNFTTGIQSTQRVEVCNKVIKDRLTRSSRLAEVVKEIQKTFNNQSKKAMLSEYKNEILTRGMPNIIDEYFSELDKILQEYLTPQILQKQHDQMVHSLCYDVFLYNVWQSLLEIMDNSYQQNMAREDDYNQSQSLFSSLLKTIPHNSVKEVWNVIRHSVQNSEPQHIILLNDGSHLCTCLLLINKGIVCQHFFCVMSYSTNVYFHISLIPHCWYNNNKYNISQENILTYQFVREESELPLLKLLTFQHLVEFKQTHIEQLQGPKQKYRFEMSYAKKALDLAIRANRVEEFVSHLKNFIEVTKNDLFDTQDNTNFISIEDPLHVPHKGQQPNRYKSSGEPSKKARRIVQSTD</sequence>
<gene>
    <name evidence="2" type="ORF">CPELLU_LOCUS10667</name>
</gene>
<evidence type="ECO:0000256" key="1">
    <source>
        <dbReference type="SAM" id="MobiDB-lite"/>
    </source>
</evidence>
<accession>A0A9N9EIN8</accession>
<keyword evidence="3" id="KW-1185">Reference proteome</keyword>
<dbReference type="PANTHER" id="PTHR47718:SF7">
    <property type="entry name" value="PROTEIN FAR1-RELATED SEQUENCE"/>
    <property type="match status" value="1"/>
</dbReference>
<evidence type="ECO:0000313" key="2">
    <source>
        <dbReference type="EMBL" id="CAG8678800.1"/>
    </source>
</evidence>
<evidence type="ECO:0000313" key="3">
    <source>
        <dbReference type="Proteomes" id="UP000789759"/>
    </source>
</evidence>
<organism evidence="2 3">
    <name type="scientific">Cetraspora pellucida</name>
    <dbReference type="NCBI Taxonomy" id="1433469"/>
    <lineage>
        <taxon>Eukaryota</taxon>
        <taxon>Fungi</taxon>
        <taxon>Fungi incertae sedis</taxon>
        <taxon>Mucoromycota</taxon>
        <taxon>Glomeromycotina</taxon>
        <taxon>Glomeromycetes</taxon>
        <taxon>Diversisporales</taxon>
        <taxon>Gigasporaceae</taxon>
        <taxon>Cetraspora</taxon>
    </lineage>
</organism>
<dbReference type="OrthoDB" id="2443763at2759"/>
<feature type="compositionally biased region" description="Polar residues" evidence="1">
    <location>
        <begin position="372"/>
        <end position="382"/>
    </location>
</feature>
<dbReference type="AlphaFoldDB" id="A0A9N9EIN8"/>
<name>A0A9N9EIN8_9GLOM</name>
<feature type="region of interest" description="Disordered" evidence="1">
    <location>
        <begin position="365"/>
        <end position="395"/>
    </location>
</feature>
<protein>
    <submittedName>
        <fullName evidence="2">6509_t:CDS:1</fullName>
    </submittedName>
</protein>
<dbReference type="EMBL" id="CAJVQA010008904">
    <property type="protein sequence ID" value="CAG8678800.1"/>
    <property type="molecule type" value="Genomic_DNA"/>
</dbReference>
<proteinExistence type="predicted"/>
<comment type="caution">
    <text evidence="2">The sequence shown here is derived from an EMBL/GenBank/DDBJ whole genome shotgun (WGS) entry which is preliminary data.</text>
</comment>
<dbReference type="PANTHER" id="PTHR47718">
    <property type="entry name" value="OS01G0519700 PROTEIN"/>
    <property type="match status" value="1"/>
</dbReference>